<proteinExistence type="predicted"/>
<organism evidence="2 3">
    <name type="scientific">Brevibacillus gelatini</name>
    <dbReference type="NCBI Taxonomy" id="1655277"/>
    <lineage>
        <taxon>Bacteria</taxon>
        <taxon>Bacillati</taxon>
        <taxon>Bacillota</taxon>
        <taxon>Bacilli</taxon>
        <taxon>Bacillales</taxon>
        <taxon>Paenibacillaceae</taxon>
        <taxon>Brevibacillus</taxon>
    </lineage>
</organism>
<name>A0A3M8BA86_9BACL</name>
<accession>A0A3M8BA86</accession>
<gene>
    <name evidence="2" type="ORF">EDM57_02825</name>
</gene>
<evidence type="ECO:0000313" key="2">
    <source>
        <dbReference type="EMBL" id="RNB60253.1"/>
    </source>
</evidence>
<evidence type="ECO:0000313" key="3">
    <source>
        <dbReference type="Proteomes" id="UP000268829"/>
    </source>
</evidence>
<sequence length="240" mass="27692">MKRLIASLLTLSLFSFAVVPGFAMEESSKYKTVQSQINQDKESEQQEKEIKDGETHLEAEEVQPLFWGALVRIVIEGVKLYFYYERGQEVYEAVAESKAENAVESYYEDEIEYDIFGNVKESSVLRMFGLPGYSENVYLTYGDADSDGMVHILTRHHPEYWAGETKHRNSFFNPDTTFSDIEDIIESVIDYSRNAEWMYDNLDSWGTKAYDGYHDGEIYRVIMSGENVVSVFPISYNQAE</sequence>
<keyword evidence="3" id="KW-1185">Reference proteome</keyword>
<evidence type="ECO:0000256" key="1">
    <source>
        <dbReference type="SAM" id="SignalP"/>
    </source>
</evidence>
<dbReference type="AlphaFoldDB" id="A0A3M8BA86"/>
<comment type="caution">
    <text evidence="2">The sequence shown here is derived from an EMBL/GenBank/DDBJ whole genome shotgun (WGS) entry which is preliminary data.</text>
</comment>
<dbReference type="Proteomes" id="UP000268829">
    <property type="component" value="Unassembled WGS sequence"/>
</dbReference>
<feature type="chain" id="PRO_5038420525" description="Bacterial EndoU nuclease domain-containing protein" evidence="1">
    <location>
        <begin position="18"/>
        <end position="240"/>
    </location>
</feature>
<dbReference type="EMBL" id="RHHS01000010">
    <property type="protein sequence ID" value="RNB60253.1"/>
    <property type="molecule type" value="Genomic_DNA"/>
</dbReference>
<keyword evidence="1" id="KW-0732">Signal</keyword>
<dbReference type="RefSeq" id="WP_122903255.1">
    <property type="nucleotide sequence ID" value="NZ_RHHS01000010.1"/>
</dbReference>
<feature type="signal peptide" evidence="1">
    <location>
        <begin position="1"/>
        <end position="17"/>
    </location>
</feature>
<dbReference type="OrthoDB" id="1957343at2"/>
<reference evidence="2 3" key="1">
    <citation type="submission" date="2018-10" db="EMBL/GenBank/DDBJ databases">
        <title>Phylogenomics of Brevibacillus.</title>
        <authorList>
            <person name="Dunlap C."/>
        </authorList>
    </citation>
    <scope>NUCLEOTIDE SEQUENCE [LARGE SCALE GENOMIC DNA]</scope>
    <source>
        <strain evidence="2 3">DSM 100115</strain>
    </source>
</reference>
<protein>
    <recommendedName>
        <fullName evidence="4">Bacterial EndoU nuclease domain-containing protein</fullName>
    </recommendedName>
</protein>
<evidence type="ECO:0008006" key="4">
    <source>
        <dbReference type="Google" id="ProtNLM"/>
    </source>
</evidence>